<evidence type="ECO:0000256" key="4">
    <source>
        <dbReference type="ARBA" id="ARBA00022827"/>
    </source>
</evidence>
<dbReference type="Gene3D" id="3.50.50.60">
    <property type="entry name" value="FAD/NAD(P)-binding domain"/>
    <property type="match status" value="1"/>
</dbReference>
<dbReference type="EMBL" id="KZ110596">
    <property type="protein sequence ID" value="OSX62595.1"/>
    <property type="molecule type" value="Genomic_DNA"/>
</dbReference>
<feature type="chain" id="PRO_5010886742" description="Glucose-methanol-choline oxidoreductase N-terminal domain-containing protein" evidence="8">
    <location>
        <begin position="22"/>
        <end position="599"/>
    </location>
</feature>
<dbReference type="PANTHER" id="PTHR11552:SF147">
    <property type="entry name" value="CHOLINE DEHYDROGENASE, MITOCHONDRIAL"/>
    <property type="match status" value="1"/>
</dbReference>
<evidence type="ECO:0000256" key="7">
    <source>
        <dbReference type="RuleBase" id="RU003968"/>
    </source>
</evidence>
<organism evidence="11 12">
    <name type="scientific">Postia placenta MAD-698-R-SB12</name>
    <dbReference type="NCBI Taxonomy" id="670580"/>
    <lineage>
        <taxon>Eukaryota</taxon>
        <taxon>Fungi</taxon>
        <taxon>Dikarya</taxon>
        <taxon>Basidiomycota</taxon>
        <taxon>Agaricomycotina</taxon>
        <taxon>Agaricomycetes</taxon>
        <taxon>Polyporales</taxon>
        <taxon>Adustoporiaceae</taxon>
        <taxon>Rhodonia</taxon>
    </lineage>
</organism>
<feature type="binding site" evidence="6">
    <location>
        <begin position="531"/>
        <end position="532"/>
    </location>
    <ligand>
        <name>FAD</name>
        <dbReference type="ChEBI" id="CHEBI:57692"/>
    </ligand>
</feature>
<feature type="domain" description="Glucose-methanol-choline oxidoreductase N-terminal" evidence="10">
    <location>
        <begin position="306"/>
        <end position="320"/>
    </location>
</feature>
<dbReference type="OrthoDB" id="269227at2759"/>
<protein>
    <recommendedName>
        <fullName evidence="9 10">Glucose-methanol-choline oxidoreductase N-terminal domain-containing protein</fullName>
    </recommendedName>
</protein>
<dbReference type="SUPFAM" id="SSF54373">
    <property type="entry name" value="FAD-linked reductases, C-terminal domain"/>
    <property type="match status" value="1"/>
</dbReference>
<evidence type="ECO:0000256" key="8">
    <source>
        <dbReference type="SAM" id="SignalP"/>
    </source>
</evidence>
<feature type="binding site" evidence="6">
    <location>
        <begin position="123"/>
        <end position="126"/>
    </location>
    <ligand>
        <name>FAD</name>
        <dbReference type="ChEBI" id="CHEBI:57692"/>
    </ligand>
</feature>
<dbReference type="InterPro" id="IPR000172">
    <property type="entry name" value="GMC_OxRdtase_N"/>
</dbReference>
<dbReference type="Pfam" id="PF05199">
    <property type="entry name" value="GMC_oxred_C"/>
    <property type="match status" value="1"/>
</dbReference>
<dbReference type="PANTHER" id="PTHR11552">
    <property type="entry name" value="GLUCOSE-METHANOL-CHOLINE GMC OXIDOREDUCTASE"/>
    <property type="match status" value="1"/>
</dbReference>
<dbReference type="STRING" id="670580.A0A1X6N1U7"/>
<evidence type="ECO:0000259" key="9">
    <source>
        <dbReference type="PROSITE" id="PS00623"/>
    </source>
</evidence>
<evidence type="ECO:0000313" key="12">
    <source>
        <dbReference type="Proteomes" id="UP000194127"/>
    </source>
</evidence>
<gene>
    <name evidence="11" type="ORF">POSPLADRAFT_1046050</name>
</gene>
<reference evidence="11 12" key="1">
    <citation type="submission" date="2017-04" db="EMBL/GenBank/DDBJ databases">
        <title>Genome Sequence of the Model Brown-Rot Fungus Postia placenta SB12.</title>
        <authorList>
            <consortium name="DOE Joint Genome Institute"/>
            <person name="Gaskell J."/>
            <person name="Kersten P."/>
            <person name="Larrondo L.F."/>
            <person name="Canessa P."/>
            <person name="Martinez D."/>
            <person name="Hibbett D."/>
            <person name="Schmoll M."/>
            <person name="Kubicek C.P."/>
            <person name="Martinez A.T."/>
            <person name="Yadav J."/>
            <person name="Master E."/>
            <person name="Magnuson J.K."/>
            <person name="James T."/>
            <person name="Yaver D."/>
            <person name="Berka R."/>
            <person name="Labutti K."/>
            <person name="Lipzen A."/>
            <person name="Aerts A."/>
            <person name="Barry K."/>
            <person name="Henrissat B."/>
            <person name="Blanchette R."/>
            <person name="Grigoriev I."/>
            <person name="Cullen D."/>
        </authorList>
    </citation>
    <scope>NUCLEOTIDE SEQUENCE [LARGE SCALE GENOMIC DNA]</scope>
    <source>
        <strain evidence="11 12">MAD-698-R-SB12</strain>
    </source>
</reference>
<name>A0A1X6N1U7_9APHY</name>
<feature type="domain" description="Glucose-methanol-choline oxidoreductase N-terminal" evidence="9">
    <location>
        <begin position="113"/>
        <end position="136"/>
    </location>
</feature>
<dbReference type="Proteomes" id="UP000194127">
    <property type="component" value="Unassembled WGS sequence"/>
</dbReference>
<keyword evidence="12" id="KW-1185">Reference proteome</keyword>
<feature type="binding site" evidence="6">
    <location>
        <position position="115"/>
    </location>
    <ligand>
        <name>FAD</name>
        <dbReference type="ChEBI" id="CHEBI:57692"/>
    </ligand>
</feature>
<dbReference type="Gene3D" id="3.30.560.10">
    <property type="entry name" value="Glucose Oxidase, domain 3"/>
    <property type="match status" value="1"/>
</dbReference>
<comment type="similarity">
    <text evidence="2 7">Belongs to the GMC oxidoreductase family.</text>
</comment>
<dbReference type="PROSITE" id="PS00623">
    <property type="entry name" value="GMC_OXRED_1"/>
    <property type="match status" value="1"/>
</dbReference>
<evidence type="ECO:0000256" key="3">
    <source>
        <dbReference type="ARBA" id="ARBA00022630"/>
    </source>
</evidence>
<feature type="binding site" evidence="6">
    <location>
        <position position="264"/>
    </location>
    <ligand>
        <name>FAD</name>
        <dbReference type="ChEBI" id="CHEBI:57692"/>
    </ligand>
</feature>
<keyword evidence="3 7" id="KW-0285">Flavoprotein</keyword>
<feature type="binding site" evidence="6">
    <location>
        <begin position="578"/>
        <end position="579"/>
    </location>
    <ligand>
        <name>FAD</name>
        <dbReference type="ChEBI" id="CHEBI:57692"/>
    </ligand>
</feature>
<evidence type="ECO:0000259" key="10">
    <source>
        <dbReference type="PROSITE" id="PS00624"/>
    </source>
</evidence>
<comment type="cofactor">
    <cofactor evidence="1 6">
        <name>FAD</name>
        <dbReference type="ChEBI" id="CHEBI:57692"/>
    </cofactor>
</comment>
<evidence type="ECO:0000256" key="2">
    <source>
        <dbReference type="ARBA" id="ARBA00010790"/>
    </source>
</evidence>
<dbReference type="InterPro" id="IPR036188">
    <property type="entry name" value="FAD/NAD-bd_sf"/>
</dbReference>
<keyword evidence="8" id="KW-0732">Signal</keyword>
<evidence type="ECO:0000256" key="5">
    <source>
        <dbReference type="PIRSR" id="PIRSR000137-1"/>
    </source>
</evidence>
<feature type="active site" description="Proton acceptor" evidence="5">
    <location>
        <position position="577"/>
    </location>
</feature>
<keyword evidence="4 6" id="KW-0274">FAD</keyword>
<evidence type="ECO:0000313" key="11">
    <source>
        <dbReference type="EMBL" id="OSX62595.1"/>
    </source>
</evidence>
<dbReference type="GO" id="GO:0016614">
    <property type="term" value="F:oxidoreductase activity, acting on CH-OH group of donors"/>
    <property type="evidence" value="ECO:0007669"/>
    <property type="project" value="InterPro"/>
</dbReference>
<dbReference type="PIRSF" id="PIRSF000137">
    <property type="entry name" value="Alcohol_oxidase"/>
    <property type="match status" value="1"/>
</dbReference>
<dbReference type="GeneID" id="36323884"/>
<dbReference type="RefSeq" id="XP_024339389.1">
    <property type="nucleotide sequence ID" value="XM_024478934.1"/>
</dbReference>
<dbReference type="PROSITE" id="PS00624">
    <property type="entry name" value="GMC_OXRED_2"/>
    <property type="match status" value="1"/>
</dbReference>
<evidence type="ECO:0000256" key="6">
    <source>
        <dbReference type="PIRSR" id="PIRSR000137-2"/>
    </source>
</evidence>
<dbReference type="GO" id="GO:0050660">
    <property type="term" value="F:flavin adenine dinucleotide binding"/>
    <property type="evidence" value="ECO:0007669"/>
    <property type="project" value="InterPro"/>
</dbReference>
<feature type="active site" description="Proton donor" evidence="5">
    <location>
        <position position="532"/>
    </location>
</feature>
<accession>A0A1X6N1U7</accession>
<proteinExistence type="inferred from homology"/>
<dbReference type="Pfam" id="PF00732">
    <property type="entry name" value="GMC_oxred_N"/>
    <property type="match status" value="1"/>
</dbReference>
<dbReference type="AlphaFoldDB" id="A0A1X6N1U7"/>
<dbReference type="InterPro" id="IPR012132">
    <property type="entry name" value="GMC_OxRdtase"/>
</dbReference>
<evidence type="ECO:0000256" key="1">
    <source>
        <dbReference type="ARBA" id="ARBA00001974"/>
    </source>
</evidence>
<sequence>MLFSLLFLSTIAVACCSLARGALYTDPSALPQTTYDFVIVGGGTAGNVLANRLSEILSFSVLVIEAGPSQTAVFADEVPFLDMTLTPDTSITWNYTTTEQSNLDNRIITYPRGRVLGGSSVVNLLVWTRGSEDDYNRLAAATGESGWGWNSMLDYMMKSEDLVPPSDHMDTAGKVDSSVHGTNGPIHISLEGYPVNIDQRIIGMTNLTPPVFDYVEDMNAGFPIGLGWSQSAIGTNGHRSDSATGYLDPVLSRSNLDVLVETTVTKLISNGTQDDEPVFTTIQMAQSSTSQIYTVHASKEIILSAGSINTPQLMMLSGIGDSATLKSLAIESIVHSPGVGQNLIDHPLITNNWLVNSTNTNDEYARNATLAAEALAQWNATGTGPFVDNNAEQIGWARVPESIFQQYGDPSAGQNSPNLEFIIANAWASWTQPRPATGNYLTVLTVVVSPGSRGAVTLASNSIWDMPLIDPGYFSDPFDIAAMVHAINMSKTFVQGPTWEGYVIGPVPELAAAQTYEELEAYARNQVTTIWHPVGTARMPANSSDVEAVVTSELLVKGASGLRVVDASVFPYIPAAHPQAPLYALAERAADLIKAAWGV</sequence>
<dbReference type="SUPFAM" id="SSF51905">
    <property type="entry name" value="FAD/NAD(P)-binding domain"/>
    <property type="match status" value="1"/>
</dbReference>
<dbReference type="InterPro" id="IPR007867">
    <property type="entry name" value="GMC_OxRtase_C"/>
</dbReference>
<feature type="signal peptide" evidence="8">
    <location>
        <begin position="1"/>
        <end position="21"/>
    </location>
</feature>